<dbReference type="AlphaFoldDB" id="A0A1M4XIS5"/>
<keyword evidence="2" id="KW-1185">Reference proteome</keyword>
<gene>
    <name evidence="1" type="ORF">SAMN05444408_10691</name>
</gene>
<sequence length="151" mass="18538">MIVTSLCFFNCYLNRTYIRFYCRSSLRDSFCLKFLFNRVCILFCYKLSLRDFVCFFNCYLNRAYIRFYCRSSLRDSFCLKFLFNRICIRFCYRSSLRDSVLWKYLFNIFIFFRSLMPGFISKRELISMAKGFCFKIFTFSIFSSEMPPLRK</sequence>
<organism evidence="1 2">
    <name type="scientific">Chryseobacterium takakiae</name>
    <dbReference type="NCBI Taxonomy" id="1302685"/>
    <lineage>
        <taxon>Bacteria</taxon>
        <taxon>Pseudomonadati</taxon>
        <taxon>Bacteroidota</taxon>
        <taxon>Flavobacteriia</taxon>
        <taxon>Flavobacteriales</taxon>
        <taxon>Weeksellaceae</taxon>
        <taxon>Chryseobacterium group</taxon>
        <taxon>Chryseobacterium</taxon>
    </lineage>
</organism>
<evidence type="ECO:0000313" key="2">
    <source>
        <dbReference type="Proteomes" id="UP000184236"/>
    </source>
</evidence>
<reference evidence="2" key="1">
    <citation type="submission" date="2016-11" db="EMBL/GenBank/DDBJ databases">
        <authorList>
            <person name="Varghese N."/>
            <person name="Submissions S."/>
        </authorList>
    </citation>
    <scope>NUCLEOTIDE SEQUENCE [LARGE SCALE GENOMIC DNA]</scope>
    <source>
        <strain evidence="2">DSM 26898</strain>
    </source>
</reference>
<dbReference type="STRING" id="1302685.SAMN05444408_10691"/>
<dbReference type="Proteomes" id="UP000184236">
    <property type="component" value="Unassembled WGS sequence"/>
</dbReference>
<dbReference type="EMBL" id="FQVO01000006">
    <property type="protein sequence ID" value="SHE93454.1"/>
    <property type="molecule type" value="Genomic_DNA"/>
</dbReference>
<proteinExistence type="predicted"/>
<accession>A0A1M4XIS5</accession>
<name>A0A1M4XIS5_9FLAO</name>
<evidence type="ECO:0000313" key="1">
    <source>
        <dbReference type="EMBL" id="SHE93454.1"/>
    </source>
</evidence>
<protein>
    <submittedName>
        <fullName evidence="1">Uncharacterized protein</fullName>
    </submittedName>
</protein>